<keyword evidence="3" id="KW-1185">Reference proteome</keyword>
<dbReference type="Proteomes" id="UP000243686">
    <property type="component" value="Unassembled WGS sequence"/>
</dbReference>
<proteinExistence type="predicted"/>
<feature type="non-terminal residue" evidence="2">
    <location>
        <position position="174"/>
    </location>
</feature>
<feature type="non-terminal residue" evidence="2">
    <location>
        <position position="1"/>
    </location>
</feature>
<accession>A0A1S8WPC3</accession>
<dbReference type="AlphaFoldDB" id="A0A1S8WPC3"/>
<gene>
    <name evidence="2" type="ORF">X801_07818</name>
</gene>
<dbReference type="SUPFAM" id="SSF55486">
    <property type="entry name" value="Metalloproteases ('zincins'), catalytic domain"/>
    <property type="match status" value="1"/>
</dbReference>
<sequence length="174" mass="20547">YEQYISKLFQQLGLEAGIPFGDSELNERIKQAVNDIRLVGMEIYRVHTGETQKERQLQCVGEPMAQEYFSNRIMNNYMLWNTMDAYAWHLSYEMAAIQQWHYTNLDTDLQTDCLIFTHELFGTVLGAIFVENHLHGDAVNHTKTMLTHLKSSAYEQIEKTKWMDYDTKKKLERR</sequence>
<dbReference type="InterPro" id="IPR000718">
    <property type="entry name" value="Peptidase_M13"/>
</dbReference>
<dbReference type="PROSITE" id="PS51885">
    <property type="entry name" value="NEPRILYSIN"/>
    <property type="match status" value="1"/>
</dbReference>
<dbReference type="Gene3D" id="1.10.1380.10">
    <property type="entry name" value="Neutral endopeptidase , domain2"/>
    <property type="match status" value="1"/>
</dbReference>
<dbReference type="InterPro" id="IPR042089">
    <property type="entry name" value="Peptidase_M13_dom_2"/>
</dbReference>
<evidence type="ECO:0000313" key="3">
    <source>
        <dbReference type="Proteomes" id="UP000243686"/>
    </source>
</evidence>
<dbReference type="Pfam" id="PF05649">
    <property type="entry name" value="Peptidase_M13_N"/>
    <property type="match status" value="1"/>
</dbReference>
<organism evidence="2 3">
    <name type="scientific">Opisthorchis viverrini</name>
    <name type="common">Southeast Asian liver fluke</name>
    <dbReference type="NCBI Taxonomy" id="6198"/>
    <lineage>
        <taxon>Eukaryota</taxon>
        <taxon>Metazoa</taxon>
        <taxon>Spiralia</taxon>
        <taxon>Lophotrochozoa</taxon>
        <taxon>Platyhelminthes</taxon>
        <taxon>Trematoda</taxon>
        <taxon>Digenea</taxon>
        <taxon>Opisthorchiida</taxon>
        <taxon>Opisthorchiata</taxon>
        <taxon>Opisthorchiidae</taxon>
        <taxon>Opisthorchis</taxon>
    </lineage>
</organism>
<dbReference type="GO" id="GO:0006508">
    <property type="term" value="P:proteolysis"/>
    <property type="evidence" value="ECO:0007669"/>
    <property type="project" value="InterPro"/>
</dbReference>
<dbReference type="InterPro" id="IPR008753">
    <property type="entry name" value="Peptidase_M13_N"/>
</dbReference>
<evidence type="ECO:0000313" key="2">
    <source>
        <dbReference type="EMBL" id="OON16370.1"/>
    </source>
</evidence>
<name>A0A1S8WPC3_OPIVI</name>
<protein>
    <recommendedName>
        <fullName evidence="1">Peptidase M13 N-terminal domain-containing protein</fullName>
    </recommendedName>
</protein>
<feature type="domain" description="Peptidase M13 N-terminal" evidence="1">
    <location>
        <begin position="70"/>
        <end position="171"/>
    </location>
</feature>
<reference evidence="2 3" key="1">
    <citation type="submission" date="2015-03" db="EMBL/GenBank/DDBJ databases">
        <title>Draft genome of the nematode, Opisthorchis viverrini.</title>
        <authorList>
            <person name="Mitreva M."/>
        </authorList>
    </citation>
    <scope>NUCLEOTIDE SEQUENCE [LARGE SCALE GENOMIC DNA]</scope>
    <source>
        <strain evidence="2">Khon Kaen</strain>
    </source>
</reference>
<evidence type="ECO:0000259" key="1">
    <source>
        <dbReference type="Pfam" id="PF05649"/>
    </source>
</evidence>
<dbReference type="EMBL" id="KV897701">
    <property type="protein sequence ID" value="OON16370.1"/>
    <property type="molecule type" value="Genomic_DNA"/>
</dbReference>
<dbReference type="GO" id="GO:0004222">
    <property type="term" value="F:metalloendopeptidase activity"/>
    <property type="evidence" value="ECO:0007669"/>
    <property type="project" value="InterPro"/>
</dbReference>